<dbReference type="GO" id="GO:0005634">
    <property type="term" value="C:nucleus"/>
    <property type="evidence" value="ECO:0007669"/>
    <property type="project" value="TreeGrafter"/>
</dbReference>
<dbReference type="OrthoDB" id="442087at2759"/>
<dbReference type="InterPro" id="IPR036869">
    <property type="entry name" value="J_dom_sf"/>
</dbReference>
<dbReference type="InterPro" id="IPR018253">
    <property type="entry name" value="DnaJ_domain_CS"/>
</dbReference>
<dbReference type="AlphaFoldDB" id="A0A9P7D6B7"/>
<dbReference type="PROSITE" id="PS00636">
    <property type="entry name" value="DNAJ_1"/>
    <property type="match status" value="1"/>
</dbReference>
<evidence type="ECO:0000259" key="2">
    <source>
        <dbReference type="PROSITE" id="PS50076"/>
    </source>
</evidence>
<dbReference type="EMBL" id="JABBWD010000007">
    <property type="protein sequence ID" value="KAG1781064.1"/>
    <property type="molecule type" value="Genomic_DNA"/>
</dbReference>
<evidence type="ECO:0000313" key="3">
    <source>
        <dbReference type="EMBL" id="KAG1781064.1"/>
    </source>
</evidence>
<dbReference type="PANTHER" id="PTHR43948:SF14">
    <property type="entry name" value="PROTEIN DNAJ, PUTATIVE-RELATED"/>
    <property type="match status" value="1"/>
</dbReference>
<evidence type="ECO:0000313" key="4">
    <source>
        <dbReference type="Proteomes" id="UP000714275"/>
    </source>
</evidence>
<keyword evidence="4" id="KW-1185">Reference proteome</keyword>
<dbReference type="GO" id="GO:0051082">
    <property type="term" value="F:unfolded protein binding"/>
    <property type="evidence" value="ECO:0007669"/>
    <property type="project" value="TreeGrafter"/>
</dbReference>
<dbReference type="InterPro" id="IPR001623">
    <property type="entry name" value="DnaJ_domain"/>
</dbReference>
<organism evidence="3 4">
    <name type="scientific">Suillus placidus</name>
    <dbReference type="NCBI Taxonomy" id="48579"/>
    <lineage>
        <taxon>Eukaryota</taxon>
        <taxon>Fungi</taxon>
        <taxon>Dikarya</taxon>
        <taxon>Basidiomycota</taxon>
        <taxon>Agaricomycotina</taxon>
        <taxon>Agaricomycetes</taxon>
        <taxon>Agaricomycetidae</taxon>
        <taxon>Boletales</taxon>
        <taxon>Suillineae</taxon>
        <taxon>Suillaceae</taxon>
        <taxon>Suillus</taxon>
    </lineage>
</organism>
<dbReference type="Pfam" id="PF00226">
    <property type="entry name" value="DnaJ"/>
    <property type="match status" value="1"/>
</dbReference>
<dbReference type="PRINTS" id="PR00625">
    <property type="entry name" value="JDOMAIN"/>
</dbReference>
<protein>
    <recommendedName>
        <fullName evidence="2">J domain-containing protein</fullName>
    </recommendedName>
</protein>
<sequence length="373" mass="41776">MASNLYETLGLSRDATPDQIRKAYRRKALETHPDRLPQGATPAQKSASEEMFRKVNNAYEVLSDLDNRKAYDQYGVWPIPTAQESYTQGNWQRPTSETFQDSFFQDPFFRHPFFDRGHQADPFPSSRHPHFHDFTDPFVLFNRVFGDLHQAFSRDPFGDPFGHRDDGFFGRGFMSPMSMPHITSSPFGFLTGGNVNVYSSSSRGGLGGSNGSRWVSESYTTSTVNGVTHTKAVRRDSQGNEHVTYSFPDGTERRLINGVEQPSNSNPPPSHHNNRAIAAPPPSQDLPPPYDAHGFPPPAAGSTRSSRGIHSRSRDYAKQPQHPNPTYGTHSMQPRAPYASQYADPNSSGHRQRNTSRGGADEGRDKSAWNFWK</sequence>
<accession>A0A9P7D6B7</accession>
<name>A0A9P7D6B7_9AGAM</name>
<dbReference type="GO" id="GO:0051087">
    <property type="term" value="F:protein-folding chaperone binding"/>
    <property type="evidence" value="ECO:0007669"/>
    <property type="project" value="TreeGrafter"/>
</dbReference>
<proteinExistence type="predicted"/>
<evidence type="ECO:0000256" key="1">
    <source>
        <dbReference type="SAM" id="MobiDB-lite"/>
    </source>
</evidence>
<reference evidence="3" key="1">
    <citation type="journal article" date="2020" name="New Phytol.">
        <title>Comparative genomics reveals dynamic genome evolution in host specialist ectomycorrhizal fungi.</title>
        <authorList>
            <person name="Lofgren L.A."/>
            <person name="Nguyen N.H."/>
            <person name="Vilgalys R."/>
            <person name="Ruytinx J."/>
            <person name="Liao H.L."/>
            <person name="Branco S."/>
            <person name="Kuo A."/>
            <person name="LaButti K."/>
            <person name="Lipzen A."/>
            <person name="Andreopoulos W."/>
            <person name="Pangilinan J."/>
            <person name="Riley R."/>
            <person name="Hundley H."/>
            <person name="Na H."/>
            <person name="Barry K."/>
            <person name="Grigoriev I.V."/>
            <person name="Stajich J.E."/>
            <person name="Kennedy P.G."/>
        </authorList>
    </citation>
    <scope>NUCLEOTIDE SEQUENCE</scope>
    <source>
        <strain evidence="3">DOB743</strain>
    </source>
</reference>
<dbReference type="SUPFAM" id="SSF46565">
    <property type="entry name" value="Chaperone J-domain"/>
    <property type="match status" value="1"/>
</dbReference>
<gene>
    <name evidence="3" type="ORF">EV702DRAFT_1042724</name>
</gene>
<dbReference type="Proteomes" id="UP000714275">
    <property type="component" value="Unassembled WGS sequence"/>
</dbReference>
<comment type="caution">
    <text evidence="3">The sequence shown here is derived from an EMBL/GenBank/DDBJ whole genome shotgun (WGS) entry which is preliminary data.</text>
</comment>
<dbReference type="GO" id="GO:0005737">
    <property type="term" value="C:cytoplasm"/>
    <property type="evidence" value="ECO:0007669"/>
    <property type="project" value="TreeGrafter"/>
</dbReference>
<feature type="compositionally biased region" description="Pro residues" evidence="1">
    <location>
        <begin position="279"/>
        <end position="299"/>
    </location>
</feature>
<dbReference type="CDD" id="cd06257">
    <property type="entry name" value="DnaJ"/>
    <property type="match status" value="1"/>
</dbReference>
<feature type="region of interest" description="Disordered" evidence="1">
    <location>
        <begin position="28"/>
        <end position="48"/>
    </location>
</feature>
<dbReference type="SMART" id="SM00271">
    <property type="entry name" value="DnaJ"/>
    <property type="match status" value="1"/>
</dbReference>
<dbReference type="PROSITE" id="PS50076">
    <property type="entry name" value="DNAJ_2"/>
    <property type="match status" value="1"/>
</dbReference>
<dbReference type="Gene3D" id="1.10.287.110">
    <property type="entry name" value="DnaJ domain"/>
    <property type="match status" value="1"/>
</dbReference>
<feature type="region of interest" description="Disordered" evidence="1">
    <location>
        <begin position="257"/>
        <end position="373"/>
    </location>
</feature>
<feature type="domain" description="J" evidence="2">
    <location>
        <begin position="4"/>
        <end position="75"/>
    </location>
</feature>
<dbReference type="GO" id="GO:0044183">
    <property type="term" value="F:protein folding chaperone"/>
    <property type="evidence" value="ECO:0007669"/>
    <property type="project" value="TreeGrafter"/>
</dbReference>
<dbReference type="PANTHER" id="PTHR43948">
    <property type="entry name" value="DNAJ HOMOLOG SUBFAMILY B"/>
    <property type="match status" value="1"/>
</dbReference>